<comment type="caution">
    <text evidence="2">The sequence shown here is derived from an EMBL/GenBank/DDBJ whole genome shotgun (WGS) entry which is preliminary data.</text>
</comment>
<dbReference type="Proteomes" id="UP000621799">
    <property type="component" value="Unassembled WGS sequence"/>
</dbReference>
<dbReference type="PROSITE" id="PS51272">
    <property type="entry name" value="SLH"/>
    <property type="match status" value="1"/>
</dbReference>
<dbReference type="AlphaFoldDB" id="A0A928W142"/>
<keyword evidence="3" id="KW-1185">Reference proteome</keyword>
<dbReference type="NCBIfam" id="NF033921">
    <property type="entry name" value="por_somb"/>
    <property type="match status" value="1"/>
</dbReference>
<proteinExistence type="predicted"/>
<feature type="domain" description="SLH" evidence="1">
    <location>
        <begin position="59"/>
        <end position="123"/>
    </location>
</feature>
<dbReference type="EMBL" id="JADEXN010000184">
    <property type="protein sequence ID" value="MBE9041360.1"/>
    <property type="molecule type" value="Genomic_DNA"/>
</dbReference>
<accession>A0A928W142</accession>
<reference evidence="2" key="1">
    <citation type="submission" date="2020-10" db="EMBL/GenBank/DDBJ databases">
        <authorList>
            <person name="Castelo-Branco R."/>
            <person name="Eusebio N."/>
            <person name="Adriana R."/>
            <person name="Vieira A."/>
            <person name="Brugerolle De Fraissinette N."/>
            <person name="Rezende De Castro R."/>
            <person name="Schneider M.P."/>
            <person name="Vasconcelos V."/>
            <person name="Leao P.N."/>
        </authorList>
    </citation>
    <scope>NUCLEOTIDE SEQUENCE</scope>
    <source>
        <strain evidence="2">LEGE 11467</strain>
    </source>
</reference>
<dbReference type="InterPro" id="IPR047684">
    <property type="entry name" value="Por_som-like"/>
</dbReference>
<dbReference type="InterPro" id="IPR051465">
    <property type="entry name" value="Cell_Envelope_Struct_Comp"/>
</dbReference>
<dbReference type="InterPro" id="IPR001119">
    <property type="entry name" value="SLH_dom"/>
</dbReference>
<protein>
    <submittedName>
        <fullName evidence="2">Iron uptake porin</fullName>
    </submittedName>
</protein>
<evidence type="ECO:0000313" key="3">
    <source>
        <dbReference type="Proteomes" id="UP000621799"/>
    </source>
</evidence>
<organism evidence="2 3">
    <name type="scientific">Zarconia navalis LEGE 11467</name>
    <dbReference type="NCBI Taxonomy" id="1828826"/>
    <lineage>
        <taxon>Bacteria</taxon>
        <taxon>Bacillati</taxon>
        <taxon>Cyanobacteriota</taxon>
        <taxon>Cyanophyceae</taxon>
        <taxon>Oscillatoriophycideae</taxon>
        <taxon>Oscillatoriales</taxon>
        <taxon>Oscillatoriales incertae sedis</taxon>
        <taxon>Zarconia</taxon>
        <taxon>Zarconia navalis</taxon>
    </lineage>
</organism>
<gene>
    <name evidence="2" type="ORF">IQ235_11265</name>
</gene>
<evidence type="ECO:0000313" key="2">
    <source>
        <dbReference type="EMBL" id="MBE9041360.1"/>
    </source>
</evidence>
<dbReference type="PANTHER" id="PTHR43308:SF1">
    <property type="entry name" value="OUTER MEMBRANE PROTEIN ALPHA"/>
    <property type="match status" value="1"/>
</dbReference>
<sequence>MTHIVDRTDTRSKQIPRPFSGCISSVILSGISAASIASLPPVNAGEPQTSTPYLAQLPEAYELSDVQPTDWAYQALQNLINRYGCVSGDIQHLDLGRRPLTRYEYAVALNACFGQLRWELSNAPLTPEELTLLQRLQEDFALELETFGDRLQTLDDIIGQPFSTTSKLNGEVLFQVGDSFGDDDLGGDDDTQAFSGYRARLNLTTSLTGKDILQTRLQSRDLGRLDRGTGTVMSRLATDGESDGAFGIDLSYEFPITDRLRVVTGIGGVSVNDIATVLNPLSSSGRGAVSRFARRDPGTLRGPGGTGVGIRYQPEDWLELNIGYAAGSGDAASGEGGLGLFNGSHSAIVQAVVEPEENLAVAVAYARNFAQAGDVDLM</sequence>
<feature type="non-terminal residue" evidence="2">
    <location>
        <position position="378"/>
    </location>
</feature>
<dbReference type="RefSeq" id="WP_264321571.1">
    <property type="nucleotide sequence ID" value="NZ_JADEXN010000184.1"/>
</dbReference>
<dbReference type="PANTHER" id="PTHR43308">
    <property type="entry name" value="OUTER MEMBRANE PROTEIN ALPHA-RELATED"/>
    <property type="match status" value="1"/>
</dbReference>
<name>A0A928W142_9CYAN</name>
<evidence type="ECO:0000259" key="1">
    <source>
        <dbReference type="PROSITE" id="PS51272"/>
    </source>
</evidence>